<dbReference type="InterPro" id="IPR036938">
    <property type="entry name" value="PAP2/HPO_sf"/>
</dbReference>
<dbReference type="Proteomes" id="UP000283523">
    <property type="component" value="Unassembled WGS sequence"/>
</dbReference>
<sequence>MKTYASFIVITGLLLWTAGCKEPVIDEPIPTFYAPATTDPDGGNWRPILFQNVADVCVSQPEPITSDAYKTELVEVQNGAFALNVEQINAVNYWATGGVLRWNQIARQLIAKYNRTPGYNDATGQTVPFDPNKPLVGFPAAARILALLSVAQYDALVAAWHAKYLYNRPSLARQGVNPRLPVADVPSYPSEDAAVAEVSCQVLALLFPDETNWLIARAGEHKQSRIWAGANVPSDVKAGDEIAHSIAQRVITYVQNDGIQTLPDVNNAWEELRRAASYDVKWVSLATPARPPILPQFGTGAMWFSQSADFRKAPAPPATTSPAFQTALQEVRTIADNRSRDESRIANFWADGVGTYTPAGHWNLIAEDFIRQDRQNELRTARTLALLNRALQDGTVASWFTKYQYFVPRPSQIDPTIKVATEIPNYPGYVSEVATLSGTASTVLSYLFPSQAARINELASEAGMSQLYGGTQYRFDNAEGIRMGQNIGQTAVNWAKADGAK</sequence>
<reference evidence="1 2" key="1">
    <citation type="submission" date="2018-08" db="EMBL/GenBank/DDBJ databases">
        <title>Fibrisoma montanum sp. nov., isolated from Danxia mountain soil.</title>
        <authorList>
            <person name="Huang Y."/>
        </authorList>
    </citation>
    <scope>NUCLEOTIDE SEQUENCE [LARGE SCALE GENOMIC DNA]</scope>
    <source>
        <strain evidence="1 2">HYT19</strain>
    </source>
</reference>
<evidence type="ECO:0000313" key="2">
    <source>
        <dbReference type="Proteomes" id="UP000283523"/>
    </source>
</evidence>
<dbReference type="RefSeq" id="WP_119670778.1">
    <property type="nucleotide sequence ID" value="NZ_QXED01000009.1"/>
</dbReference>
<dbReference type="PROSITE" id="PS51257">
    <property type="entry name" value="PROKAR_LIPOPROTEIN"/>
    <property type="match status" value="1"/>
</dbReference>
<dbReference type="AlphaFoldDB" id="A0A418M0Q7"/>
<dbReference type="CDD" id="cd03398">
    <property type="entry name" value="PAP2_haloperoxidase"/>
    <property type="match status" value="1"/>
</dbReference>
<dbReference type="Gene3D" id="1.10.606.20">
    <property type="match status" value="1"/>
</dbReference>
<dbReference type="PANTHER" id="PTHR34599">
    <property type="entry name" value="PEROXIDASE-RELATED"/>
    <property type="match status" value="1"/>
</dbReference>
<accession>A0A418M0Q7</accession>
<evidence type="ECO:0000313" key="1">
    <source>
        <dbReference type="EMBL" id="RIV19068.1"/>
    </source>
</evidence>
<comment type="caution">
    <text evidence="1">The sequence shown here is derived from an EMBL/GenBank/DDBJ whole genome shotgun (WGS) entry which is preliminary data.</text>
</comment>
<gene>
    <name evidence="1" type="ORF">DYU11_26605</name>
</gene>
<dbReference type="OrthoDB" id="7793240at2"/>
<dbReference type="EMBL" id="QXED01000009">
    <property type="protein sequence ID" value="RIV19068.1"/>
    <property type="molecule type" value="Genomic_DNA"/>
</dbReference>
<dbReference type="InterPro" id="IPR016119">
    <property type="entry name" value="Br/Cl_peroxidase_C"/>
</dbReference>
<proteinExistence type="predicted"/>
<dbReference type="InterPro" id="IPR052559">
    <property type="entry name" value="V-haloperoxidase"/>
</dbReference>
<organism evidence="1 2">
    <name type="scientific">Fibrisoma montanum</name>
    <dbReference type="NCBI Taxonomy" id="2305895"/>
    <lineage>
        <taxon>Bacteria</taxon>
        <taxon>Pseudomonadati</taxon>
        <taxon>Bacteroidota</taxon>
        <taxon>Cytophagia</taxon>
        <taxon>Cytophagales</taxon>
        <taxon>Spirosomataceae</taxon>
        <taxon>Fibrisoma</taxon>
    </lineage>
</organism>
<name>A0A418M0Q7_9BACT</name>
<dbReference type="SUPFAM" id="SSF48317">
    <property type="entry name" value="Acid phosphatase/Vanadium-dependent haloperoxidase"/>
    <property type="match status" value="2"/>
</dbReference>
<keyword evidence="2" id="KW-1185">Reference proteome</keyword>
<dbReference type="Gene3D" id="1.10.606.10">
    <property type="entry name" value="Vanadium-containing Chloroperoxidase, domain 2"/>
    <property type="match status" value="1"/>
</dbReference>
<protein>
    <submittedName>
        <fullName evidence="1">PA-phosphatase</fullName>
    </submittedName>
</protein>
<dbReference type="GO" id="GO:0004601">
    <property type="term" value="F:peroxidase activity"/>
    <property type="evidence" value="ECO:0007669"/>
    <property type="project" value="InterPro"/>
</dbReference>
<dbReference type="PANTHER" id="PTHR34599:SF1">
    <property type="entry name" value="PHOSPHATIDIC ACID PHOSPHATASE TYPE 2_HALOPEROXIDASE DOMAIN-CONTAINING PROTEIN"/>
    <property type="match status" value="1"/>
</dbReference>